<accession>A0A919SDM7</accession>
<comment type="cofactor">
    <cofactor evidence="1">
        <name>heme b</name>
        <dbReference type="ChEBI" id="CHEBI:60344"/>
    </cofactor>
</comment>
<evidence type="ECO:0000256" key="1">
    <source>
        <dbReference type="ARBA" id="ARBA00001970"/>
    </source>
</evidence>
<dbReference type="Pfam" id="PF20628">
    <property type="entry name" value="Dyp_perox_C"/>
    <property type="match status" value="1"/>
</dbReference>
<dbReference type="GO" id="GO:0020037">
    <property type="term" value="F:heme binding"/>
    <property type="evidence" value="ECO:0007669"/>
    <property type="project" value="InterPro"/>
</dbReference>
<evidence type="ECO:0000256" key="7">
    <source>
        <dbReference type="ARBA" id="ARBA00023004"/>
    </source>
</evidence>
<proteinExistence type="inferred from homology"/>
<dbReference type="PANTHER" id="PTHR30521">
    <property type="entry name" value="DEFERROCHELATASE/PEROXIDASE"/>
    <property type="match status" value="1"/>
</dbReference>
<keyword evidence="13" id="KW-1185">Reference proteome</keyword>
<feature type="compositionally biased region" description="Basic and acidic residues" evidence="9">
    <location>
        <begin position="226"/>
        <end position="239"/>
    </location>
</feature>
<keyword evidence="6" id="KW-0560">Oxidoreductase</keyword>
<protein>
    <recommendedName>
        <fullName evidence="14">Dyp-type peroxidase</fullName>
    </recommendedName>
</protein>
<dbReference type="GO" id="GO:0046872">
    <property type="term" value="F:metal ion binding"/>
    <property type="evidence" value="ECO:0007669"/>
    <property type="project" value="UniProtKB-KW"/>
</dbReference>
<dbReference type="EMBL" id="BOQP01000007">
    <property type="protein sequence ID" value="GIM69752.1"/>
    <property type="molecule type" value="Genomic_DNA"/>
</dbReference>
<evidence type="ECO:0000259" key="10">
    <source>
        <dbReference type="Pfam" id="PF04261"/>
    </source>
</evidence>
<dbReference type="GO" id="GO:0004601">
    <property type="term" value="F:peroxidase activity"/>
    <property type="evidence" value="ECO:0007669"/>
    <property type="project" value="UniProtKB-KW"/>
</dbReference>
<comment type="caution">
    <text evidence="12">The sequence shown here is derived from an EMBL/GenBank/DDBJ whole genome shotgun (WGS) entry which is preliminary data.</text>
</comment>
<dbReference type="Pfam" id="PF04261">
    <property type="entry name" value="Dyp_perox_N"/>
    <property type="match status" value="1"/>
</dbReference>
<dbReference type="Proteomes" id="UP000680865">
    <property type="component" value="Unassembled WGS sequence"/>
</dbReference>
<evidence type="ECO:0000259" key="11">
    <source>
        <dbReference type="Pfam" id="PF20628"/>
    </source>
</evidence>
<evidence type="ECO:0000256" key="3">
    <source>
        <dbReference type="ARBA" id="ARBA00022617"/>
    </source>
</evidence>
<sequence length="343" mass="36085">MGRRSLLLAATSGGVGLATGCGHSASGGGPVTGGSPAVEPRAGTATHQPGIVSPPLAYTLLTAYDVTVTGRDGLTAVLRAVTAPQRGHTVTVSWGLSLFGTRFGLPHPPLLTSMPAFTADVLDQAWSHGDLLVQIQSENPITTPAGVAGLTVRWRIAGRHAATARNHFGFREGAGNPDPADRELMDDLIWEPGGGTYQVVRLIGMAMPSWESEPVAAQERIIGRHRDNGAPLGGEREQDTPDYTADPDGVTIALDAHIRRANPRTADSQANRILRRGWSYTGGGPPGTGDAGQIFVCYQRDPEKGFAATQHRLAGEAMEKYLLPFGGGYFFTPPAGDPFPPVT</sequence>
<dbReference type="InterPro" id="IPR048327">
    <property type="entry name" value="Dyp_perox_N"/>
</dbReference>
<gene>
    <name evidence="12" type="ORF">Aco04nite_16840</name>
</gene>
<dbReference type="NCBIfam" id="TIGR01413">
    <property type="entry name" value="Dyp_perox_fam"/>
    <property type="match status" value="1"/>
</dbReference>
<dbReference type="AlphaFoldDB" id="A0A919SDM7"/>
<comment type="similarity">
    <text evidence="8">Belongs to the DyP-type peroxidase family.</text>
</comment>
<feature type="region of interest" description="Disordered" evidence="9">
    <location>
        <begin position="226"/>
        <end position="245"/>
    </location>
</feature>
<feature type="domain" description="Dyp-type peroxidase N-terminal" evidence="10">
    <location>
        <begin position="83"/>
        <end position="140"/>
    </location>
</feature>
<evidence type="ECO:0000256" key="5">
    <source>
        <dbReference type="ARBA" id="ARBA00022729"/>
    </source>
</evidence>
<dbReference type="SUPFAM" id="SSF54909">
    <property type="entry name" value="Dimeric alpha+beta barrel"/>
    <property type="match status" value="1"/>
</dbReference>
<dbReference type="GO" id="GO:0005829">
    <property type="term" value="C:cytosol"/>
    <property type="evidence" value="ECO:0007669"/>
    <property type="project" value="TreeGrafter"/>
</dbReference>
<feature type="domain" description="Dyp-type peroxidase C-terminal" evidence="11">
    <location>
        <begin position="163"/>
        <end position="335"/>
    </location>
</feature>
<dbReference type="PROSITE" id="PS51257">
    <property type="entry name" value="PROKAR_LIPOPROTEIN"/>
    <property type="match status" value="1"/>
</dbReference>
<evidence type="ECO:0000256" key="9">
    <source>
        <dbReference type="SAM" id="MobiDB-lite"/>
    </source>
</evidence>
<dbReference type="PROSITE" id="PS51404">
    <property type="entry name" value="DYP_PEROXIDASE"/>
    <property type="match status" value="1"/>
</dbReference>
<organism evidence="12 13">
    <name type="scientific">Winogradskya consettensis</name>
    <dbReference type="NCBI Taxonomy" id="113560"/>
    <lineage>
        <taxon>Bacteria</taxon>
        <taxon>Bacillati</taxon>
        <taxon>Actinomycetota</taxon>
        <taxon>Actinomycetes</taxon>
        <taxon>Micromonosporales</taxon>
        <taxon>Micromonosporaceae</taxon>
        <taxon>Winogradskya</taxon>
    </lineage>
</organism>
<dbReference type="InterPro" id="IPR006314">
    <property type="entry name" value="Dyp_peroxidase"/>
</dbReference>
<evidence type="ECO:0000256" key="4">
    <source>
        <dbReference type="ARBA" id="ARBA00022723"/>
    </source>
</evidence>
<feature type="region of interest" description="Disordered" evidence="9">
    <location>
        <begin position="26"/>
        <end position="49"/>
    </location>
</feature>
<evidence type="ECO:0008006" key="14">
    <source>
        <dbReference type="Google" id="ProtNLM"/>
    </source>
</evidence>
<keyword evidence="5" id="KW-0732">Signal</keyword>
<evidence type="ECO:0000256" key="2">
    <source>
        <dbReference type="ARBA" id="ARBA00022559"/>
    </source>
</evidence>
<evidence type="ECO:0000313" key="12">
    <source>
        <dbReference type="EMBL" id="GIM69752.1"/>
    </source>
</evidence>
<evidence type="ECO:0000256" key="6">
    <source>
        <dbReference type="ARBA" id="ARBA00023002"/>
    </source>
</evidence>
<keyword evidence="7" id="KW-0408">Iron</keyword>
<evidence type="ECO:0000256" key="8">
    <source>
        <dbReference type="ARBA" id="ARBA00025737"/>
    </source>
</evidence>
<keyword evidence="2" id="KW-0575">Peroxidase</keyword>
<name>A0A919SDM7_9ACTN</name>
<dbReference type="PANTHER" id="PTHR30521:SF4">
    <property type="entry name" value="DEFERROCHELATASE"/>
    <property type="match status" value="1"/>
</dbReference>
<keyword evidence="4" id="KW-0479">Metal-binding</keyword>
<dbReference type="InterPro" id="IPR011008">
    <property type="entry name" value="Dimeric_a/b-barrel"/>
</dbReference>
<reference evidence="12" key="1">
    <citation type="submission" date="2021-03" db="EMBL/GenBank/DDBJ databases">
        <title>Whole genome shotgun sequence of Actinoplanes consettensis NBRC 14913.</title>
        <authorList>
            <person name="Komaki H."/>
            <person name="Tamura T."/>
        </authorList>
    </citation>
    <scope>NUCLEOTIDE SEQUENCE</scope>
    <source>
        <strain evidence="12">NBRC 14913</strain>
    </source>
</reference>
<keyword evidence="3" id="KW-0349">Heme</keyword>
<evidence type="ECO:0000313" key="13">
    <source>
        <dbReference type="Proteomes" id="UP000680865"/>
    </source>
</evidence>
<dbReference type="InterPro" id="IPR048328">
    <property type="entry name" value="Dyp_perox_C"/>
</dbReference>